<accession>A0A3B1BUA1</accession>
<evidence type="ECO:0000256" key="1">
    <source>
        <dbReference type="ARBA" id="ARBA00004953"/>
    </source>
</evidence>
<dbReference type="EMBL" id="UOFY01000042">
    <property type="protein sequence ID" value="VAX09915.1"/>
    <property type="molecule type" value="Genomic_DNA"/>
</dbReference>
<dbReference type="InterPro" id="IPR050714">
    <property type="entry name" value="Cobalamin_biosynth_MTase"/>
</dbReference>
<keyword evidence="4 6" id="KW-0808">Transferase</keyword>
<reference evidence="6" key="1">
    <citation type="submission" date="2018-06" db="EMBL/GenBank/DDBJ databases">
        <authorList>
            <person name="Zhirakovskaya E."/>
        </authorList>
    </citation>
    <scope>NUCLEOTIDE SEQUENCE</scope>
</reference>
<dbReference type="EC" id="2.1.1.196" evidence="6"/>
<keyword evidence="2" id="KW-0169">Cobalamin biosynthesis</keyword>
<dbReference type="PANTHER" id="PTHR43182:SF1">
    <property type="entry name" value="COBALT-PRECORRIN-7 C(5)-METHYLTRANSFERASE"/>
    <property type="match status" value="1"/>
</dbReference>
<dbReference type="GO" id="GO:0009236">
    <property type="term" value="P:cobalamin biosynthetic process"/>
    <property type="evidence" value="ECO:0007669"/>
    <property type="project" value="UniProtKB-KW"/>
</dbReference>
<sequence length="85" mass="9443">GGSAGELAELIQLCLTCLQTNGWLVMNFVTLENLATATHALAQQNARWDVTQLQASRSQPILHMHRMQAENPVWIVCAQKTNVEQ</sequence>
<keyword evidence="5" id="KW-0949">S-adenosyl-L-methionine</keyword>
<comment type="pathway">
    <text evidence="1">Cofactor biosynthesis; adenosylcobalamin biosynthesis.</text>
</comment>
<dbReference type="Gene3D" id="3.40.50.150">
    <property type="entry name" value="Vaccinia Virus protein VP39"/>
    <property type="match status" value="1"/>
</dbReference>
<name>A0A3B1BUA1_9ZZZZ</name>
<keyword evidence="3 6" id="KW-0489">Methyltransferase</keyword>
<dbReference type="EC" id="2.1.1.289" evidence="6"/>
<evidence type="ECO:0000256" key="2">
    <source>
        <dbReference type="ARBA" id="ARBA00022573"/>
    </source>
</evidence>
<gene>
    <name evidence="6" type="ORF">MNBD_GAMMA25-1367</name>
</gene>
<dbReference type="InterPro" id="IPR029063">
    <property type="entry name" value="SAM-dependent_MTases_sf"/>
</dbReference>
<proteinExistence type="predicted"/>
<dbReference type="GO" id="GO:0032259">
    <property type="term" value="P:methylation"/>
    <property type="evidence" value="ECO:0007669"/>
    <property type="project" value="UniProtKB-KW"/>
</dbReference>
<evidence type="ECO:0000256" key="5">
    <source>
        <dbReference type="ARBA" id="ARBA00022691"/>
    </source>
</evidence>
<feature type="non-terminal residue" evidence="6">
    <location>
        <position position="1"/>
    </location>
</feature>
<evidence type="ECO:0000256" key="3">
    <source>
        <dbReference type="ARBA" id="ARBA00022603"/>
    </source>
</evidence>
<organism evidence="6">
    <name type="scientific">hydrothermal vent metagenome</name>
    <dbReference type="NCBI Taxonomy" id="652676"/>
    <lineage>
        <taxon>unclassified sequences</taxon>
        <taxon>metagenomes</taxon>
        <taxon>ecological metagenomes</taxon>
    </lineage>
</organism>
<dbReference type="GO" id="GO:0008168">
    <property type="term" value="F:methyltransferase activity"/>
    <property type="evidence" value="ECO:0007669"/>
    <property type="project" value="UniProtKB-KW"/>
</dbReference>
<dbReference type="AlphaFoldDB" id="A0A3B1BUA1"/>
<dbReference type="PANTHER" id="PTHR43182">
    <property type="entry name" value="COBALT-PRECORRIN-6B C(15)-METHYLTRANSFERASE (DECARBOXYLATING)"/>
    <property type="match status" value="1"/>
</dbReference>
<evidence type="ECO:0000313" key="6">
    <source>
        <dbReference type="EMBL" id="VAX09915.1"/>
    </source>
</evidence>
<protein>
    <submittedName>
        <fullName evidence="6">Cobalt-precorrin-7 (C5)-methyltransferase / Cobalt-precorrin-6B C15-methyltransferase [decarboxylating]</fullName>
        <ecNumber evidence="6">2.1.1.196</ecNumber>
        <ecNumber evidence="6">2.1.1.289</ecNumber>
    </submittedName>
</protein>
<evidence type="ECO:0000256" key="4">
    <source>
        <dbReference type="ARBA" id="ARBA00022679"/>
    </source>
</evidence>